<dbReference type="EMBL" id="BTSX01000001">
    <property type="protein sequence ID" value="GMS77851.1"/>
    <property type="molecule type" value="Genomic_DNA"/>
</dbReference>
<protein>
    <submittedName>
        <fullName evidence="1">Uncharacterized protein</fullName>
    </submittedName>
</protein>
<sequence>ISINFLIKKAIDQRYSDIQHISVKSEAFLDKQYEETDSISLFNVSNAGLERMKSEIPIDTLDQEADE</sequence>
<accession>A0AAV5S5U0</accession>
<organism evidence="1 2">
    <name type="scientific">Pristionchus entomophagus</name>
    <dbReference type="NCBI Taxonomy" id="358040"/>
    <lineage>
        <taxon>Eukaryota</taxon>
        <taxon>Metazoa</taxon>
        <taxon>Ecdysozoa</taxon>
        <taxon>Nematoda</taxon>
        <taxon>Chromadorea</taxon>
        <taxon>Rhabditida</taxon>
        <taxon>Rhabditina</taxon>
        <taxon>Diplogasteromorpha</taxon>
        <taxon>Diplogasteroidea</taxon>
        <taxon>Neodiplogasteridae</taxon>
        <taxon>Pristionchus</taxon>
    </lineage>
</organism>
<proteinExistence type="predicted"/>
<keyword evidence="2" id="KW-1185">Reference proteome</keyword>
<comment type="caution">
    <text evidence="1">The sequence shown here is derived from an EMBL/GenBank/DDBJ whole genome shotgun (WGS) entry which is preliminary data.</text>
</comment>
<evidence type="ECO:0000313" key="1">
    <source>
        <dbReference type="EMBL" id="GMS77851.1"/>
    </source>
</evidence>
<name>A0AAV5S5U0_9BILA</name>
<feature type="non-terminal residue" evidence="1">
    <location>
        <position position="67"/>
    </location>
</feature>
<dbReference type="Proteomes" id="UP001432027">
    <property type="component" value="Unassembled WGS sequence"/>
</dbReference>
<feature type="non-terminal residue" evidence="1">
    <location>
        <position position="1"/>
    </location>
</feature>
<gene>
    <name evidence="1" type="ORF">PENTCL1PPCAC_26</name>
</gene>
<dbReference type="AlphaFoldDB" id="A0AAV5S5U0"/>
<reference evidence="1" key="1">
    <citation type="submission" date="2023-10" db="EMBL/GenBank/DDBJ databases">
        <title>Genome assembly of Pristionchus species.</title>
        <authorList>
            <person name="Yoshida K."/>
            <person name="Sommer R.J."/>
        </authorList>
    </citation>
    <scope>NUCLEOTIDE SEQUENCE</scope>
    <source>
        <strain evidence="1">RS0144</strain>
    </source>
</reference>
<evidence type="ECO:0000313" key="2">
    <source>
        <dbReference type="Proteomes" id="UP001432027"/>
    </source>
</evidence>